<dbReference type="InterPro" id="IPR000797">
    <property type="entry name" value="Bunya_NSs"/>
</dbReference>
<dbReference type="RefSeq" id="YP_009666902.1">
    <property type="nucleotide sequence ID" value="NC_043576.1"/>
</dbReference>
<reference evidence="2 3" key="1">
    <citation type="journal article" date="2014" name="J. Gen. Virol.">
        <title>Genomic and phylogenetic characterization of viruses included in the Manzanilla and Oropouche species complexes of the genus Orthobunyavirus, family Bunyaviridae.</title>
        <authorList>
            <person name="Ladner J.T."/>
            <person name="Savji N."/>
            <person name="Lofts L."/>
            <person name="Travassos da Rosa A."/>
            <person name="Wiley M.R."/>
            <person name="Gestole M.C."/>
            <person name="Rosen G.E."/>
            <person name="Guzman H."/>
            <person name="Vasconcelos P.F."/>
            <person name="Nunes M.R."/>
            <person name="J Kochel T."/>
            <person name="Lipkin W.I."/>
            <person name="Tesh R.B."/>
            <person name="Palacios G."/>
        </authorList>
    </citation>
    <scope>NUCLEOTIDE SEQUENCE [LARGE SCALE GENOMIC DNA]</scope>
    <source>
        <strain evidence="2">BeAn 423380</strain>
    </source>
</reference>
<keyword evidence="3" id="KW-1185">Reference proteome</keyword>
<evidence type="ECO:0000313" key="2">
    <source>
        <dbReference type="EMBL" id="AHY23684.1"/>
    </source>
</evidence>
<dbReference type="PIRSF" id="PIRSF003954">
    <property type="entry name" value="NS-S_OrthobunV"/>
    <property type="match status" value="1"/>
</dbReference>
<dbReference type="GeneID" id="41324370"/>
<accession>A0A023W1Q1</accession>
<dbReference type="KEGG" id="vg:41324370"/>
<dbReference type="Pfam" id="PF01104">
    <property type="entry name" value="Bunya_NS-S"/>
    <property type="match status" value="1"/>
</dbReference>
<evidence type="ECO:0000256" key="1">
    <source>
        <dbReference type="ARBA" id="ARBA00014100"/>
    </source>
</evidence>
<evidence type="ECO:0000313" key="3">
    <source>
        <dbReference type="Proteomes" id="UP000143512"/>
    </source>
</evidence>
<organism evidence="2 3">
    <name type="scientific">Jatobal virus</name>
    <dbReference type="NCBI Taxonomy" id="150058"/>
    <lineage>
        <taxon>Viruses</taxon>
        <taxon>Riboviria</taxon>
        <taxon>Orthornavirae</taxon>
        <taxon>Negarnaviricota</taxon>
        <taxon>Polyploviricotina</taxon>
        <taxon>Bunyaviricetes</taxon>
        <taxon>Elliovirales</taxon>
        <taxon>Peribunyaviridae</taxon>
        <taxon>Orthobunyavirus</taxon>
        <taxon>Orthobunyavirus jatobalense</taxon>
    </lineage>
</organism>
<dbReference type="Proteomes" id="UP000143512">
    <property type="component" value="Genome"/>
</dbReference>
<dbReference type="EMBL" id="JQ675601">
    <property type="protein sequence ID" value="AHY23684.1"/>
    <property type="molecule type" value="Viral_cRNA"/>
</dbReference>
<name>A0A023W1Q1_9VIRU</name>
<proteinExistence type="predicted"/>
<sequence length="92" mass="11053">MMYHKGLHLHLIRRQHMWHLKLNTDKCSMLVLLESSSSTKRRPRMSYVRRRGPWLNLLLEGLNLQWLITISHNSRQIRCQTTVLPYTVCQDI</sequence>
<dbReference type="GO" id="GO:0016032">
    <property type="term" value="P:viral process"/>
    <property type="evidence" value="ECO:0007669"/>
    <property type="project" value="InterPro"/>
</dbReference>
<protein>
    <recommendedName>
        <fullName evidence="1">Non-structural protein NS-S</fullName>
    </recommendedName>
</protein>